<keyword evidence="2 10" id="KW-0690">Ribosome biogenesis</keyword>
<dbReference type="Pfam" id="PF03193">
    <property type="entry name" value="RsgA_GTPase"/>
    <property type="match status" value="1"/>
</dbReference>
<dbReference type="EMBL" id="JAIQUM010000010">
    <property type="protein sequence ID" value="MBZ5750030.1"/>
    <property type="molecule type" value="Genomic_DNA"/>
</dbReference>
<feature type="binding site" evidence="10">
    <location>
        <position position="294"/>
    </location>
    <ligand>
        <name>Zn(2+)</name>
        <dbReference type="ChEBI" id="CHEBI:29105"/>
    </ligand>
</feature>
<keyword evidence="1 10" id="KW-0963">Cytoplasm</keyword>
<dbReference type="PANTHER" id="PTHR32120">
    <property type="entry name" value="SMALL RIBOSOMAL SUBUNIT BIOGENESIS GTPASE RSGA"/>
    <property type="match status" value="1"/>
</dbReference>
<dbReference type="PROSITE" id="PS51721">
    <property type="entry name" value="G_CP"/>
    <property type="match status" value="1"/>
</dbReference>
<evidence type="ECO:0000256" key="6">
    <source>
        <dbReference type="ARBA" id="ARBA00022801"/>
    </source>
</evidence>
<comment type="function">
    <text evidence="10">One of several proteins that assist in the late maturation steps of the functional core of the 30S ribosomal subunit. Helps release RbfA from mature subunits. May play a role in the assembly of ribosomal proteins into the subunit. Circularly permuted GTPase that catalyzes slow GTP hydrolysis, GTPase activity is stimulated by the 30S ribosomal subunit.</text>
</comment>
<feature type="domain" description="CP-type G" evidence="12">
    <location>
        <begin position="104"/>
        <end position="260"/>
    </location>
</feature>
<dbReference type="InterPro" id="IPR030378">
    <property type="entry name" value="G_CP_dom"/>
</dbReference>
<reference evidence="13" key="1">
    <citation type="submission" date="2024-05" db="EMBL/GenBank/DDBJ databases">
        <title>Metabacillus sp. nov., isolated from the rhizosphere soil of tomato plants.</title>
        <authorList>
            <person name="Ma R."/>
        </authorList>
    </citation>
    <scope>NUCLEOTIDE SEQUENCE</scope>
    <source>
        <strain evidence="13">DBTR6</strain>
    </source>
</reference>
<feature type="binding site" evidence="10">
    <location>
        <begin position="203"/>
        <end position="211"/>
    </location>
    <ligand>
        <name>GTP</name>
        <dbReference type="ChEBI" id="CHEBI:37565"/>
    </ligand>
</feature>
<dbReference type="InterPro" id="IPR012340">
    <property type="entry name" value="NA-bd_OB-fold"/>
</dbReference>
<evidence type="ECO:0000313" key="14">
    <source>
        <dbReference type="Proteomes" id="UP001165287"/>
    </source>
</evidence>
<dbReference type="PANTHER" id="PTHR32120:SF10">
    <property type="entry name" value="SMALL RIBOSOMAL SUBUNIT BIOGENESIS GTPASE RSGA"/>
    <property type="match status" value="1"/>
</dbReference>
<evidence type="ECO:0000256" key="5">
    <source>
        <dbReference type="ARBA" id="ARBA00022741"/>
    </source>
</evidence>
<organism evidence="13 14">
    <name type="scientific">Metabacillus rhizolycopersici</name>
    <dbReference type="NCBI Taxonomy" id="2875709"/>
    <lineage>
        <taxon>Bacteria</taxon>
        <taxon>Bacillati</taxon>
        <taxon>Bacillota</taxon>
        <taxon>Bacilli</taxon>
        <taxon>Bacillales</taxon>
        <taxon>Bacillaceae</taxon>
        <taxon>Metabacillus</taxon>
    </lineage>
</organism>
<dbReference type="SUPFAM" id="SSF52540">
    <property type="entry name" value="P-loop containing nucleoside triphosphate hydrolases"/>
    <property type="match status" value="1"/>
</dbReference>
<protein>
    <recommendedName>
        <fullName evidence="10">Small ribosomal subunit biogenesis GTPase RsgA</fullName>
        <ecNumber evidence="10">3.6.1.-</ecNumber>
    </recommendedName>
</protein>
<evidence type="ECO:0000256" key="1">
    <source>
        <dbReference type="ARBA" id="ARBA00022490"/>
    </source>
</evidence>
<comment type="similarity">
    <text evidence="10">Belongs to the TRAFAC class YlqF/YawG GTPase family. RsgA subfamily.</text>
</comment>
<dbReference type="SUPFAM" id="SSF50249">
    <property type="entry name" value="Nucleic acid-binding proteins"/>
    <property type="match status" value="1"/>
</dbReference>
<keyword evidence="8 10" id="KW-0694">RNA-binding</keyword>
<dbReference type="EC" id="3.6.1.-" evidence="10"/>
<dbReference type="InterPro" id="IPR027417">
    <property type="entry name" value="P-loop_NTPase"/>
</dbReference>
<comment type="cofactor">
    <cofactor evidence="10">
        <name>Zn(2+)</name>
        <dbReference type="ChEBI" id="CHEBI:29105"/>
    </cofactor>
    <text evidence="10">Binds 1 zinc ion per subunit.</text>
</comment>
<evidence type="ECO:0000259" key="12">
    <source>
        <dbReference type="PROSITE" id="PS51721"/>
    </source>
</evidence>
<evidence type="ECO:0000259" key="11">
    <source>
        <dbReference type="PROSITE" id="PS50936"/>
    </source>
</evidence>
<dbReference type="Gene3D" id="2.40.50.140">
    <property type="entry name" value="Nucleic acid-binding proteins"/>
    <property type="match status" value="1"/>
</dbReference>
<keyword evidence="3 10" id="KW-0479">Metal-binding</keyword>
<keyword evidence="6 10" id="KW-0378">Hydrolase</keyword>
<evidence type="ECO:0000256" key="9">
    <source>
        <dbReference type="ARBA" id="ARBA00023134"/>
    </source>
</evidence>
<evidence type="ECO:0000256" key="3">
    <source>
        <dbReference type="ARBA" id="ARBA00022723"/>
    </source>
</evidence>
<keyword evidence="4 10" id="KW-0699">rRNA-binding</keyword>
<feature type="binding site" evidence="10">
    <location>
        <position position="288"/>
    </location>
    <ligand>
        <name>Zn(2+)</name>
        <dbReference type="ChEBI" id="CHEBI:29105"/>
    </ligand>
</feature>
<keyword evidence="14" id="KW-1185">Reference proteome</keyword>
<dbReference type="InterPro" id="IPR010914">
    <property type="entry name" value="RsgA_GTPase_dom"/>
</dbReference>
<dbReference type="Gene3D" id="3.40.50.300">
    <property type="entry name" value="P-loop containing nucleotide triphosphate hydrolases"/>
    <property type="match status" value="1"/>
</dbReference>
<dbReference type="NCBIfam" id="TIGR00157">
    <property type="entry name" value="ribosome small subunit-dependent GTPase A"/>
    <property type="match status" value="1"/>
</dbReference>
<comment type="subcellular location">
    <subcellularLocation>
        <location evidence="10">Cytoplasm</location>
    </subcellularLocation>
</comment>
<gene>
    <name evidence="10 13" type="primary">rsgA</name>
    <name evidence="13" type="ORF">K9V48_07185</name>
</gene>
<evidence type="ECO:0000256" key="8">
    <source>
        <dbReference type="ARBA" id="ARBA00022884"/>
    </source>
</evidence>
<dbReference type="HAMAP" id="MF_01820">
    <property type="entry name" value="GTPase_RsgA"/>
    <property type="match status" value="1"/>
</dbReference>
<feature type="domain" description="EngC GTPase" evidence="11">
    <location>
        <begin position="112"/>
        <end position="258"/>
    </location>
</feature>
<dbReference type="CDD" id="cd01854">
    <property type="entry name" value="YjeQ_EngC"/>
    <property type="match status" value="1"/>
</dbReference>
<proteinExistence type="inferred from homology"/>
<dbReference type="PROSITE" id="PS50936">
    <property type="entry name" value="ENGC_GTPASE"/>
    <property type="match status" value="1"/>
</dbReference>
<evidence type="ECO:0000256" key="7">
    <source>
        <dbReference type="ARBA" id="ARBA00022833"/>
    </source>
</evidence>
<accession>A0ABS7UP21</accession>
<comment type="subunit">
    <text evidence="10">Monomer. Associates with 30S ribosomal subunit, binds 16S rRNA.</text>
</comment>
<comment type="caution">
    <text evidence="13">The sequence shown here is derived from an EMBL/GenBank/DDBJ whole genome shotgun (WGS) entry which is preliminary data.</text>
</comment>
<keyword evidence="5 10" id="KW-0547">Nucleotide-binding</keyword>
<dbReference type="Gene3D" id="1.10.40.50">
    <property type="entry name" value="Probable gtpase engc, domain 3"/>
    <property type="match status" value="1"/>
</dbReference>
<feature type="binding site" evidence="10">
    <location>
        <position position="286"/>
    </location>
    <ligand>
        <name>Zn(2+)</name>
        <dbReference type="ChEBI" id="CHEBI:29105"/>
    </ligand>
</feature>
<keyword evidence="9 10" id="KW-0342">GTP-binding</keyword>
<feature type="binding site" evidence="10">
    <location>
        <position position="281"/>
    </location>
    <ligand>
        <name>Zn(2+)</name>
        <dbReference type="ChEBI" id="CHEBI:29105"/>
    </ligand>
</feature>
<dbReference type="Proteomes" id="UP001165287">
    <property type="component" value="Unassembled WGS sequence"/>
</dbReference>
<dbReference type="InterPro" id="IPR004881">
    <property type="entry name" value="Ribosome_biogen_GTPase_RsgA"/>
</dbReference>
<evidence type="ECO:0000256" key="4">
    <source>
        <dbReference type="ARBA" id="ARBA00022730"/>
    </source>
</evidence>
<name>A0ABS7UP21_9BACI</name>
<evidence type="ECO:0000256" key="2">
    <source>
        <dbReference type="ARBA" id="ARBA00022517"/>
    </source>
</evidence>
<keyword evidence="7 10" id="KW-0862">Zinc</keyword>
<evidence type="ECO:0000313" key="13">
    <source>
        <dbReference type="EMBL" id="MBZ5750030.1"/>
    </source>
</evidence>
<sequence length="364" mass="40676">MNKINMKNLGLTEKLIQKSKLYKDLFIGRISSQYKNLYKVITENGEFTAEISGKLRHSVSGLSEYPAVGDFIMVDRTDNSHGNGMIHHILTRNSVFARKVAGSKNDTQVVATNIDTVFICMSLNNDFNLRRLERYLSIAWDSGAIPVIVLTKSDLCKELEIRLNEISSIAIGVDVLVTSSISDDGYQSLKRYLSSGKTAAFIGSSGVGKSTLINRLLGQSVLDTSEIRNDDKGRHTTTRRELIMLPDLGVVIDTPGMRELGIISADLSKSFADIDELASKCRFNDCTHKNEPNCAVQKAIKDGILSAERLESYWKLKRETKYEGLNSKMIEKEKINEMFSGMGGMKNARKFLKEQQGKKSNREI</sequence>
<feature type="binding site" evidence="10">
    <location>
        <begin position="151"/>
        <end position="154"/>
    </location>
    <ligand>
        <name>GTP</name>
        <dbReference type="ChEBI" id="CHEBI:37565"/>
    </ligand>
</feature>
<evidence type="ECO:0000256" key="10">
    <source>
        <dbReference type="HAMAP-Rule" id="MF_01820"/>
    </source>
</evidence>